<dbReference type="AlphaFoldDB" id="A0A6B1DYA8"/>
<dbReference type="InterPro" id="IPR036097">
    <property type="entry name" value="HisK_dim/P_sf"/>
</dbReference>
<feature type="region of interest" description="Disordered" evidence="13">
    <location>
        <begin position="1"/>
        <end position="78"/>
    </location>
</feature>
<dbReference type="PROSITE" id="PS50113">
    <property type="entry name" value="PAC"/>
    <property type="match status" value="1"/>
</dbReference>
<dbReference type="PRINTS" id="PR00344">
    <property type="entry name" value="BCTRLSENSOR"/>
</dbReference>
<dbReference type="InterPro" id="IPR001867">
    <property type="entry name" value="OmpR/PhoB-type_DNA-bd"/>
</dbReference>
<dbReference type="SUPFAM" id="SSF52172">
    <property type="entry name" value="CheY-like"/>
    <property type="match status" value="1"/>
</dbReference>
<dbReference type="PANTHER" id="PTHR43547">
    <property type="entry name" value="TWO-COMPONENT HISTIDINE KINASE"/>
    <property type="match status" value="1"/>
</dbReference>
<dbReference type="SUPFAM" id="SSF55874">
    <property type="entry name" value="ATPase domain of HSP90 chaperone/DNA topoisomerase II/histidine kinase"/>
    <property type="match status" value="1"/>
</dbReference>
<evidence type="ECO:0000313" key="18">
    <source>
        <dbReference type="EMBL" id="MYD91715.1"/>
    </source>
</evidence>
<evidence type="ECO:0000256" key="12">
    <source>
        <dbReference type="PROSITE-ProRule" id="PRU01091"/>
    </source>
</evidence>
<protein>
    <recommendedName>
        <fullName evidence="2">histidine kinase</fullName>
        <ecNumber evidence="2">2.7.13.3</ecNumber>
    </recommendedName>
</protein>
<feature type="domain" description="Histidine kinase" evidence="14">
    <location>
        <begin position="394"/>
        <end position="610"/>
    </location>
</feature>
<evidence type="ECO:0000256" key="13">
    <source>
        <dbReference type="SAM" id="MobiDB-lite"/>
    </source>
</evidence>
<evidence type="ECO:0000256" key="9">
    <source>
        <dbReference type="ARBA" id="ARBA00023136"/>
    </source>
</evidence>
<keyword evidence="6" id="KW-0902">Two-component regulatory system</keyword>
<evidence type="ECO:0000256" key="11">
    <source>
        <dbReference type="PROSITE-ProRule" id="PRU00169"/>
    </source>
</evidence>
<dbReference type="CDD" id="cd00075">
    <property type="entry name" value="HATPase"/>
    <property type="match status" value="1"/>
</dbReference>
<keyword evidence="3 11" id="KW-0597">Phosphoprotein</keyword>
<keyword evidence="7" id="KW-0805">Transcription regulation</keyword>
<dbReference type="Gene3D" id="3.30.450.20">
    <property type="entry name" value="PAS domain"/>
    <property type="match status" value="1"/>
</dbReference>
<dbReference type="PANTHER" id="PTHR43547:SF2">
    <property type="entry name" value="HYBRID SIGNAL TRANSDUCTION HISTIDINE KINASE C"/>
    <property type="match status" value="1"/>
</dbReference>
<dbReference type="Gene3D" id="1.10.10.10">
    <property type="entry name" value="Winged helix-like DNA-binding domain superfamily/Winged helix DNA-binding domain"/>
    <property type="match status" value="1"/>
</dbReference>
<dbReference type="InterPro" id="IPR004358">
    <property type="entry name" value="Sig_transdc_His_kin-like_C"/>
</dbReference>
<keyword evidence="8 12" id="KW-0238">DNA-binding</keyword>
<accession>A0A6B1DYA8</accession>
<dbReference type="InterPro" id="IPR003018">
    <property type="entry name" value="GAF"/>
</dbReference>
<dbReference type="InterPro" id="IPR011006">
    <property type="entry name" value="CheY-like_superfamily"/>
</dbReference>
<dbReference type="SUPFAM" id="SSF55781">
    <property type="entry name" value="GAF domain-like"/>
    <property type="match status" value="1"/>
</dbReference>
<evidence type="ECO:0000259" key="15">
    <source>
        <dbReference type="PROSITE" id="PS50110"/>
    </source>
</evidence>
<evidence type="ECO:0000259" key="17">
    <source>
        <dbReference type="PROSITE" id="PS51755"/>
    </source>
</evidence>
<feature type="DNA-binding region" description="OmpR/PhoB-type" evidence="12">
    <location>
        <begin position="759"/>
        <end position="858"/>
    </location>
</feature>
<dbReference type="GO" id="GO:0000155">
    <property type="term" value="F:phosphorelay sensor kinase activity"/>
    <property type="evidence" value="ECO:0007669"/>
    <property type="project" value="InterPro"/>
</dbReference>
<dbReference type="Pfam" id="PF00072">
    <property type="entry name" value="Response_reg"/>
    <property type="match status" value="1"/>
</dbReference>
<dbReference type="SUPFAM" id="SSF55785">
    <property type="entry name" value="PYP-like sensor domain (PAS domain)"/>
    <property type="match status" value="1"/>
</dbReference>
<dbReference type="PROSITE" id="PS50109">
    <property type="entry name" value="HIS_KIN"/>
    <property type="match status" value="1"/>
</dbReference>
<dbReference type="InterPro" id="IPR000700">
    <property type="entry name" value="PAS-assoc_C"/>
</dbReference>
<dbReference type="InterPro" id="IPR035965">
    <property type="entry name" value="PAS-like_dom_sf"/>
</dbReference>
<keyword evidence="4" id="KW-0808">Transferase</keyword>
<evidence type="ECO:0000256" key="2">
    <source>
        <dbReference type="ARBA" id="ARBA00012438"/>
    </source>
</evidence>
<feature type="domain" description="PAC" evidence="16">
    <location>
        <begin position="338"/>
        <end position="390"/>
    </location>
</feature>
<dbReference type="InterPro" id="IPR001789">
    <property type="entry name" value="Sig_transdc_resp-reg_receiver"/>
</dbReference>
<evidence type="ECO:0000256" key="4">
    <source>
        <dbReference type="ARBA" id="ARBA00022679"/>
    </source>
</evidence>
<dbReference type="Gene3D" id="3.30.450.40">
    <property type="match status" value="1"/>
</dbReference>
<dbReference type="Gene3D" id="3.30.565.10">
    <property type="entry name" value="Histidine kinase-like ATPase, C-terminal domain"/>
    <property type="match status" value="1"/>
</dbReference>
<evidence type="ECO:0000259" key="16">
    <source>
        <dbReference type="PROSITE" id="PS50113"/>
    </source>
</evidence>
<feature type="compositionally biased region" description="Basic and acidic residues" evidence="13">
    <location>
        <begin position="1"/>
        <end position="11"/>
    </location>
</feature>
<dbReference type="InterPro" id="IPR005467">
    <property type="entry name" value="His_kinase_dom"/>
</dbReference>
<dbReference type="SMART" id="SM00448">
    <property type="entry name" value="REC"/>
    <property type="match status" value="1"/>
</dbReference>
<dbReference type="SMART" id="SM00862">
    <property type="entry name" value="Trans_reg_C"/>
    <property type="match status" value="1"/>
</dbReference>
<evidence type="ECO:0000256" key="10">
    <source>
        <dbReference type="ARBA" id="ARBA00023163"/>
    </source>
</evidence>
<comment type="catalytic activity">
    <reaction evidence="1">
        <text>ATP + protein L-histidine = ADP + protein N-phospho-L-histidine.</text>
        <dbReference type="EC" id="2.7.13.3"/>
    </reaction>
</comment>
<feature type="domain" description="OmpR/PhoB-type" evidence="17">
    <location>
        <begin position="759"/>
        <end position="858"/>
    </location>
</feature>
<comment type="caution">
    <text evidence="18">The sequence shown here is derived from an EMBL/GenBank/DDBJ whole genome shotgun (WGS) entry which is preliminary data.</text>
</comment>
<proteinExistence type="predicted"/>
<reference evidence="18" key="1">
    <citation type="submission" date="2019-09" db="EMBL/GenBank/DDBJ databases">
        <title>Characterisation of the sponge microbiome using genome-centric metagenomics.</title>
        <authorList>
            <person name="Engelberts J.P."/>
            <person name="Robbins S.J."/>
            <person name="De Goeij J.M."/>
            <person name="Aranda M."/>
            <person name="Bell S.C."/>
            <person name="Webster N.S."/>
        </authorList>
    </citation>
    <scope>NUCLEOTIDE SEQUENCE</scope>
    <source>
        <strain evidence="18">SB0662_bin_9</strain>
    </source>
</reference>
<dbReference type="InterPro" id="IPR029016">
    <property type="entry name" value="GAF-like_dom_sf"/>
</dbReference>
<dbReference type="InterPro" id="IPR036890">
    <property type="entry name" value="HATPase_C_sf"/>
</dbReference>
<gene>
    <name evidence="18" type="ORF">F4Y08_15515</name>
</gene>
<feature type="modified residue" description="4-aspartylphosphate" evidence="11">
    <location>
        <position position="686"/>
    </location>
</feature>
<dbReference type="SUPFAM" id="SSF47384">
    <property type="entry name" value="Homodimeric domain of signal transducing histidine kinase"/>
    <property type="match status" value="1"/>
</dbReference>
<dbReference type="SMART" id="SM00387">
    <property type="entry name" value="HATPase_c"/>
    <property type="match status" value="1"/>
</dbReference>
<dbReference type="Gene3D" id="1.10.287.130">
    <property type="match status" value="1"/>
</dbReference>
<dbReference type="GO" id="GO:0006355">
    <property type="term" value="P:regulation of DNA-templated transcription"/>
    <property type="evidence" value="ECO:0007669"/>
    <property type="project" value="InterPro"/>
</dbReference>
<dbReference type="Gene3D" id="3.40.50.2300">
    <property type="match status" value="1"/>
</dbReference>
<dbReference type="InterPro" id="IPR003594">
    <property type="entry name" value="HATPase_dom"/>
</dbReference>
<dbReference type="PROSITE" id="PS50110">
    <property type="entry name" value="RESPONSE_REGULATORY"/>
    <property type="match status" value="1"/>
</dbReference>
<dbReference type="CDD" id="cd00082">
    <property type="entry name" value="HisKA"/>
    <property type="match status" value="1"/>
</dbReference>
<dbReference type="Pfam" id="PF00486">
    <property type="entry name" value="Trans_reg_C"/>
    <property type="match status" value="1"/>
</dbReference>
<organism evidence="18">
    <name type="scientific">Caldilineaceae bacterium SB0662_bin_9</name>
    <dbReference type="NCBI Taxonomy" id="2605258"/>
    <lineage>
        <taxon>Bacteria</taxon>
        <taxon>Bacillati</taxon>
        <taxon>Chloroflexota</taxon>
        <taxon>Caldilineae</taxon>
        <taxon>Caldilineales</taxon>
        <taxon>Caldilineaceae</taxon>
    </lineage>
</organism>
<dbReference type="CDD" id="cd00383">
    <property type="entry name" value="trans_reg_C"/>
    <property type="match status" value="1"/>
</dbReference>
<dbReference type="FunFam" id="3.30.565.10:FF:000006">
    <property type="entry name" value="Sensor histidine kinase WalK"/>
    <property type="match status" value="1"/>
</dbReference>
<evidence type="ECO:0000256" key="1">
    <source>
        <dbReference type="ARBA" id="ARBA00000085"/>
    </source>
</evidence>
<dbReference type="PROSITE" id="PS51755">
    <property type="entry name" value="OMPR_PHOB"/>
    <property type="match status" value="1"/>
</dbReference>
<evidence type="ECO:0000256" key="7">
    <source>
        <dbReference type="ARBA" id="ARBA00023015"/>
    </source>
</evidence>
<evidence type="ECO:0000259" key="14">
    <source>
        <dbReference type="PROSITE" id="PS50109"/>
    </source>
</evidence>
<dbReference type="GO" id="GO:0003677">
    <property type="term" value="F:DNA binding"/>
    <property type="evidence" value="ECO:0007669"/>
    <property type="project" value="UniProtKB-UniRule"/>
</dbReference>
<dbReference type="EC" id="2.7.13.3" evidence="2"/>
<dbReference type="Pfam" id="PF00512">
    <property type="entry name" value="HisKA"/>
    <property type="match status" value="1"/>
</dbReference>
<keyword evidence="10" id="KW-0804">Transcription</keyword>
<evidence type="ECO:0000256" key="5">
    <source>
        <dbReference type="ARBA" id="ARBA00022777"/>
    </source>
</evidence>
<dbReference type="SMART" id="SM00065">
    <property type="entry name" value="GAF"/>
    <property type="match status" value="1"/>
</dbReference>
<dbReference type="Pfam" id="PF13185">
    <property type="entry name" value="GAF_2"/>
    <property type="match status" value="1"/>
</dbReference>
<keyword evidence="5" id="KW-0418">Kinase</keyword>
<name>A0A6B1DYA8_9CHLR</name>
<dbReference type="Pfam" id="PF02518">
    <property type="entry name" value="HATPase_c"/>
    <property type="match status" value="1"/>
</dbReference>
<dbReference type="InterPro" id="IPR003661">
    <property type="entry name" value="HisK_dim/P_dom"/>
</dbReference>
<evidence type="ECO:0000256" key="6">
    <source>
        <dbReference type="ARBA" id="ARBA00023012"/>
    </source>
</evidence>
<dbReference type="SMART" id="SM00388">
    <property type="entry name" value="HisKA"/>
    <property type="match status" value="1"/>
</dbReference>
<sequence>MADGGRDDGHSRTHSQPLCSRLVRIRPGTGGGRRRPATPIRLRQAPPWHGRLPCPHQPLNEGGNMGSSPSENMKQPDDPMREADVLRERLSRLSKTSLRITEDLDLETVLQEVVSGARALTESKRGFLLALDDAGSFTAYLTSGVTAEEYPMIIDLPGGIELYNHLTRMSEPLRVADFSAYLASLGLPGIDPPLGPIRGFLGTPIRHRGRNIGIVTMADRKDGGAFSPEDEDTLLMFASHAAMAIANAERHREEQRARADLETLVNMTPVGVVVLDARTGTTKSRNREARRIIDNLRRPDQSEEQLLQTLTYRRADGREILLRAAPLARVLSTGETVRAEEIVFSVPGGQSVTAIVSATPIQSGEGEVESVVVTLQDMTPLENMERLRAEFLATVSHELRVPLTSIKGSVATVLGSATDLDPAVVRQFFRIIEEQADHMHSLVADLLDVARIESGTLAVSPEPAEVVPLVDRARNGFANAGGRNNLVIEVEPGLPLVMADRWRVVQVLSNLLSNAARHSKESTAIRVAVVREDIYVAFSVADEGRGIPSERLPHLFRKFLRIEPEDQEGDTGLGLAICKGIVEAHGGRIWAESEGPGLGARFTFTLPTAGEAASDVAGNLPSLSTRAPRRAVEERVRILAVDDDPQDLLYVRDTLIKSGYAPIVTGDPGEALRLMDEERPGLVLLDLMLPDADGLELMKDILLMADVPVIFLSAYGQEELIVKAFDMGAVDYVVKPFSPSELAARIRAALRKLAVSEPSEPFVLGDLTIDYVDRAVTLAGRPVELRVIEYRLLTELSANGGRVVTYEQLLQRVWGNRGSDDLRPMRTVIKKLRRKLGDDAANPTYIFTEPRVGYRMPKGERPWPEAS</sequence>
<keyword evidence="9" id="KW-0472">Membrane</keyword>
<feature type="domain" description="Response regulatory" evidence="15">
    <location>
        <begin position="637"/>
        <end position="750"/>
    </location>
</feature>
<dbReference type="InterPro" id="IPR036388">
    <property type="entry name" value="WH-like_DNA-bd_sf"/>
</dbReference>
<evidence type="ECO:0000256" key="3">
    <source>
        <dbReference type="ARBA" id="ARBA00022553"/>
    </source>
</evidence>
<dbReference type="EMBL" id="VXPY01000110">
    <property type="protein sequence ID" value="MYD91715.1"/>
    <property type="molecule type" value="Genomic_DNA"/>
</dbReference>
<dbReference type="FunFam" id="1.10.287.130:FF:000001">
    <property type="entry name" value="Two-component sensor histidine kinase"/>
    <property type="match status" value="1"/>
</dbReference>
<evidence type="ECO:0000256" key="8">
    <source>
        <dbReference type="ARBA" id="ARBA00023125"/>
    </source>
</evidence>